<dbReference type="SUPFAM" id="SSF82171">
    <property type="entry name" value="DPP6 N-terminal domain-like"/>
    <property type="match status" value="1"/>
</dbReference>
<dbReference type="RefSeq" id="WP_257499241.1">
    <property type="nucleotide sequence ID" value="NZ_CP102382.1"/>
</dbReference>
<evidence type="ECO:0000256" key="1">
    <source>
        <dbReference type="SAM" id="SignalP"/>
    </source>
</evidence>
<dbReference type="InterPro" id="IPR029058">
    <property type="entry name" value="AB_hydrolase_fold"/>
</dbReference>
<feature type="chain" id="PRO_5047312231" evidence="1">
    <location>
        <begin position="19"/>
        <end position="718"/>
    </location>
</feature>
<dbReference type="Gene3D" id="2.140.10.30">
    <property type="entry name" value="Dipeptidylpeptidase IV, N-terminal domain"/>
    <property type="match status" value="1"/>
</dbReference>
<dbReference type="InterPro" id="IPR002469">
    <property type="entry name" value="Peptidase_S9B_N"/>
</dbReference>
<dbReference type="EMBL" id="CP102382">
    <property type="protein sequence ID" value="UUV21313.1"/>
    <property type="molecule type" value="Genomic_DNA"/>
</dbReference>
<sequence length="718" mass="82534">MKKISLFAFMLAGFFAQAQNNLTIEDATMPFQRGLATQSIYGAQWRTNNEITFIDASFKALTAKSTNDKVVENFITTSDLETAVGRAINEKVSLRTIPFDYHWENENQLSFTYQGENDKYYVVYNIHTKNIDKTIKINAEATEEIISPNKNYIAYLNKNNIELVFDNGAVVKVTNDPEHVVNGSSNTHRNEFGIDRGMWISPDGKKIMFYKKDERMVKDYPLIDFGTRIAEENPIKYPMAGMKSEEVSLHIYNIDTKTTKKINIEGDKEQFLTMPTWSPNSEMVYVGVLNRGQDHLKLQRYNAASGNFDKLLFEEKSKTYVEPNTPLKFLNDKEFIYISEKDGYRHMFRYDINGKQLNSYVYNDVVFKDFVNVSPKEIYYMGTANKGMDKLLYKVDLKSGKTQAVTKTSATYTVEMNPEKTWYYSQYTNLTTPNHVSLKHINGKKTIELLNASNPYEGKTVLPKVEMVTIKAADGKTDLNGRLLYPVNFNENEKYPVMVYVYGGPHAQLVTNRFGGGAGGFDYYMAQQGFVVFTLDNRGSENRGRDFEHVIHRQLGQNEMADQMEGVKFLKSKKFVDADRIGVYGWSFGGFMTTSLMLNYPDTFKVGVAGGPVIDWKWYEVMYGERYMDMPEENPEGYEKTSTLNKVKNLKGRLLMIHGAQDPVVVQQHSMEFIEKCIKEGKQVDYFLYPTHEHNVSGRDRIHLNAKIADYFMTHLKK</sequence>
<organism evidence="4 5">
    <name type="scientific">Paenimyroides aestuarii</name>
    <dbReference type="NCBI Taxonomy" id="2968490"/>
    <lineage>
        <taxon>Bacteria</taxon>
        <taxon>Pseudomonadati</taxon>
        <taxon>Bacteroidota</taxon>
        <taxon>Flavobacteriia</taxon>
        <taxon>Flavobacteriales</taxon>
        <taxon>Flavobacteriaceae</taxon>
        <taxon>Paenimyroides</taxon>
    </lineage>
</organism>
<name>A0ABY5NS85_9FLAO</name>
<feature type="signal peptide" evidence="1">
    <location>
        <begin position="1"/>
        <end position="18"/>
    </location>
</feature>
<reference evidence="4 5" key="1">
    <citation type="submission" date="2022-08" db="EMBL/GenBank/DDBJ databases">
        <title>Myroides zhujiangensis sp. nov., a novel bacterium isolated from sediment in the Pearl River Estuary.</title>
        <authorList>
            <person name="Cui L."/>
        </authorList>
    </citation>
    <scope>NUCLEOTIDE SEQUENCE [LARGE SCALE GENOMIC DNA]</scope>
    <source>
        <strain evidence="4 5">SCSIO 72103</strain>
    </source>
</reference>
<evidence type="ECO:0000259" key="2">
    <source>
        <dbReference type="Pfam" id="PF00326"/>
    </source>
</evidence>
<dbReference type="Gene3D" id="3.40.50.1820">
    <property type="entry name" value="alpha/beta hydrolase"/>
    <property type="match status" value="1"/>
</dbReference>
<dbReference type="PANTHER" id="PTHR11731:SF193">
    <property type="entry name" value="DIPEPTIDYL PEPTIDASE 9"/>
    <property type="match status" value="1"/>
</dbReference>
<evidence type="ECO:0000313" key="4">
    <source>
        <dbReference type="EMBL" id="UUV21313.1"/>
    </source>
</evidence>
<dbReference type="Pfam" id="PF00326">
    <property type="entry name" value="Peptidase_S9"/>
    <property type="match status" value="1"/>
</dbReference>
<feature type="domain" description="Peptidase S9 prolyl oligopeptidase catalytic" evidence="2">
    <location>
        <begin position="523"/>
        <end position="717"/>
    </location>
</feature>
<proteinExistence type="predicted"/>
<feature type="domain" description="Dipeptidylpeptidase IV N-terminal" evidence="3">
    <location>
        <begin position="113"/>
        <end position="433"/>
    </location>
</feature>
<protein>
    <submittedName>
        <fullName evidence="4">DPP IV N-terminal domain-containing protein</fullName>
    </submittedName>
</protein>
<accession>A0ABY5NS85</accession>
<dbReference type="InterPro" id="IPR050278">
    <property type="entry name" value="Serine_Prot_S9B/DPPIV"/>
</dbReference>
<evidence type="ECO:0000313" key="5">
    <source>
        <dbReference type="Proteomes" id="UP001317001"/>
    </source>
</evidence>
<dbReference type="InterPro" id="IPR001375">
    <property type="entry name" value="Peptidase_S9_cat"/>
</dbReference>
<dbReference type="Proteomes" id="UP001317001">
    <property type="component" value="Chromosome"/>
</dbReference>
<keyword evidence="1" id="KW-0732">Signal</keyword>
<dbReference type="PANTHER" id="PTHR11731">
    <property type="entry name" value="PROTEASE FAMILY S9B,C DIPEPTIDYL-PEPTIDASE IV-RELATED"/>
    <property type="match status" value="1"/>
</dbReference>
<gene>
    <name evidence="4" type="ORF">NPX36_13435</name>
</gene>
<evidence type="ECO:0000259" key="3">
    <source>
        <dbReference type="Pfam" id="PF00930"/>
    </source>
</evidence>
<keyword evidence="5" id="KW-1185">Reference proteome</keyword>
<dbReference type="SUPFAM" id="SSF53474">
    <property type="entry name" value="alpha/beta-Hydrolases"/>
    <property type="match status" value="1"/>
</dbReference>
<dbReference type="Pfam" id="PF00930">
    <property type="entry name" value="DPPIV_N"/>
    <property type="match status" value="1"/>
</dbReference>